<organism evidence="2 3">
    <name type="scientific">[Enterobacter] lignolyticus</name>
    <dbReference type="NCBI Taxonomy" id="1334193"/>
    <lineage>
        <taxon>Bacteria</taxon>
        <taxon>Pseudomonadati</taxon>
        <taxon>Pseudomonadota</taxon>
        <taxon>Gammaproteobacteria</taxon>
        <taxon>Enterobacterales</taxon>
        <taxon>Enterobacteriaceae</taxon>
        <taxon>Pluralibacter</taxon>
    </lineage>
</organism>
<dbReference type="AlphaFoldDB" id="A0A806X9G8"/>
<dbReference type="InterPro" id="IPR053892">
    <property type="entry name" value="MoaF-like"/>
</dbReference>
<name>A0A806X9G8_9ENTR</name>
<feature type="domain" description="MoaF-like" evidence="1">
    <location>
        <begin position="9"/>
        <end position="102"/>
    </location>
</feature>
<accession>A0A806X9G8</accession>
<dbReference type="KEGG" id="kle:AO703_08070"/>
<protein>
    <recommendedName>
        <fullName evidence="1">MoaF-like domain-containing protein</fullName>
    </recommendedName>
</protein>
<dbReference type="Proteomes" id="UP000069162">
    <property type="component" value="Chromosome"/>
</dbReference>
<gene>
    <name evidence="2" type="ORF">AO703_08070</name>
</gene>
<dbReference type="RefSeq" id="WP_062740807.1">
    <property type="nucleotide sequence ID" value="NZ_CP012871.1"/>
</dbReference>
<dbReference type="Pfam" id="PF22036">
    <property type="entry name" value="MoaF_like"/>
    <property type="match status" value="1"/>
</dbReference>
<evidence type="ECO:0000259" key="1">
    <source>
        <dbReference type="Pfam" id="PF22036"/>
    </source>
</evidence>
<dbReference type="EMBL" id="CP012871">
    <property type="protein sequence ID" value="ALR76253.1"/>
    <property type="molecule type" value="Genomic_DNA"/>
</dbReference>
<sequence>MSKSFPYANRKFKLQMDNGLEVTNAYSGDGKTLSIEFLNGALKGTTMSVPFTWKAVTDKHFLISWQETDKSTVVHCDNFADKKSYAYYTMMDGSFFVMEGVIEEIA</sequence>
<dbReference type="OrthoDB" id="8780074at2"/>
<proteinExistence type="predicted"/>
<evidence type="ECO:0000313" key="2">
    <source>
        <dbReference type="EMBL" id="ALR76253.1"/>
    </source>
</evidence>
<evidence type="ECO:0000313" key="3">
    <source>
        <dbReference type="Proteomes" id="UP000069162"/>
    </source>
</evidence>
<reference evidence="3" key="1">
    <citation type="submission" date="2015-10" db="EMBL/GenBank/DDBJ databases">
        <title>Complete Genome Sequencing of Klebsiella sp. strain G5.</title>
        <authorList>
            <person name="Chan K.-G."/>
            <person name="Chen J.-W."/>
        </authorList>
    </citation>
    <scope>NUCLEOTIDE SEQUENCE [LARGE SCALE GENOMIC DNA]</scope>
    <source>
        <strain evidence="3">G5</strain>
    </source>
</reference>